<dbReference type="EMBL" id="WOBO01000004">
    <property type="protein sequence ID" value="MUK44082.1"/>
    <property type="molecule type" value="Genomic_DNA"/>
</dbReference>
<sequence length="108" mass="11717">MSANLSLNVETNIPADEGADNFTYSLSLIENKSICINASEEVVESVPPNLMFNNELLELNVPITSLAFESEIDGFLSDKNEVTLLFEELDKSITSCSGDISVEVGVDI</sequence>
<dbReference type="AlphaFoldDB" id="A0A6N3YSR4"/>
<proteinExistence type="predicted"/>
<dbReference type="RefSeq" id="WP_155657335.1">
    <property type="nucleotide sequence ID" value="NZ_WOBE01000044.1"/>
</dbReference>
<evidence type="ECO:0000313" key="2">
    <source>
        <dbReference type="Proteomes" id="UP000435323"/>
    </source>
</evidence>
<comment type="caution">
    <text evidence="1">The sequence shown here is derived from an EMBL/GenBank/DDBJ whole genome shotgun (WGS) entry which is preliminary data.</text>
</comment>
<name>A0A6N3YSR4_ALIFS</name>
<dbReference type="Proteomes" id="UP000435323">
    <property type="component" value="Unassembled WGS sequence"/>
</dbReference>
<organism evidence="1 2">
    <name type="scientific">Aliivibrio fischeri</name>
    <name type="common">Vibrio fischeri</name>
    <dbReference type="NCBI Taxonomy" id="668"/>
    <lineage>
        <taxon>Bacteria</taxon>
        <taxon>Pseudomonadati</taxon>
        <taxon>Pseudomonadota</taxon>
        <taxon>Gammaproteobacteria</taxon>
        <taxon>Vibrionales</taxon>
        <taxon>Vibrionaceae</taxon>
        <taxon>Aliivibrio</taxon>
    </lineage>
</organism>
<gene>
    <name evidence="1" type="ORF">GNP77_01695</name>
</gene>
<reference evidence="1 2" key="1">
    <citation type="submission" date="2019-11" db="EMBL/GenBank/DDBJ databases">
        <title>Using colonization assays and comparative genomics to discover symbiosis behaviors and factors in Vibrio fischeri.</title>
        <authorList>
            <person name="Bongrand C."/>
            <person name="Moriano-Gutierrez S."/>
            <person name="Arevalo P."/>
            <person name="Mcfall-Ngai M."/>
            <person name="Visick K."/>
            <person name="Polz M.F."/>
            <person name="Ruby E.G."/>
        </authorList>
    </citation>
    <scope>NUCLEOTIDE SEQUENCE [LARGE SCALE GENOMIC DNA]</scope>
    <source>
        <strain evidence="2">emors.3.2</strain>
    </source>
</reference>
<accession>A0A6N3YSR4</accession>
<evidence type="ECO:0000313" key="1">
    <source>
        <dbReference type="EMBL" id="MUK44082.1"/>
    </source>
</evidence>
<protein>
    <submittedName>
        <fullName evidence="1">Uncharacterized protein</fullName>
    </submittedName>
</protein>